<dbReference type="EC" id="2.7.1.148" evidence="2 9"/>
<dbReference type="SUPFAM" id="SSF55060">
    <property type="entry name" value="GHMP Kinase, C-terminal domain"/>
    <property type="match status" value="1"/>
</dbReference>
<proteinExistence type="inferred from homology"/>
<dbReference type="Gene3D" id="3.30.230.10">
    <property type="match status" value="1"/>
</dbReference>
<sequence>MKSISLDAHAKINLSLDVIGKRQDGYHEVRMIMQTITLHDKVILETRDTGIEVGCDKPWVPGGNDNIAYKAANLIMEKYKVTSGVSIKILKRIPVAAGLAGGSADAAAVIKGMNELFDLNLNEDELMDIGKQIGADVPFCIRGGTMLSEGIGEKLTKISSFQGVDIVLVKPKVGVSTAWVYNNLKLDKISLRPDTDFLINAISKKDIGSLAQNMRNVLETVTIEKYGVINDIKNELRRLGALGSMMSGSGPSVFGIFEDSEKAHRAYESLKDGKWECFVTQTL</sequence>
<dbReference type="NCBIfam" id="TIGR00154">
    <property type="entry name" value="ispE"/>
    <property type="match status" value="1"/>
</dbReference>
<evidence type="ECO:0000313" key="13">
    <source>
        <dbReference type="Proteomes" id="UP000289166"/>
    </source>
</evidence>
<dbReference type="InterPro" id="IPR006204">
    <property type="entry name" value="GHMP_kinase_N_dom"/>
</dbReference>
<evidence type="ECO:0000313" key="12">
    <source>
        <dbReference type="EMBL" id="RXE58775.1"/>
    </source>
</evidence>
<dbReference type="NCBIfam" id="NF011202">
    <property type="entry name" value="PRK14608.1"/>
    <property type="match status" value="1"/>
</dbReference>
<comment type="catalytic activity">
    <reaction evidence="9">
        <text>4-CDP-2-C-methyl-D-erythritol + ATP = 4-CDP-2-C-methyl-D-erythritol 2-phosphate + ADP + H(+)</text>
        <dbReference type="Rhea" id="RHEA:18437"/>
        <dbReference type="ChEBI" id="CHEBI:15378"/>
        <dbReference type="ChEBI" id="CHEBI:30616"/>
        <dbReference type="ChEBI" id="CHEBI:57823"/>
        <dbReference type="ChEBI" id="CHEBI:57919"/>
        <dbReference type="ChEBI" id="CHEBI:456216"/>
        <dbReference type="EC" id="2.7.1.148"/>
    </reaction>
</comment>
<dbReference type="PANTHER" id="PTHR43527">
    <property type="entry name" value="4-DIPHOSPHOCYTIDYL-2-C-METHYL-D-ERYTHRITOL KINASE, CHLOROPLASTIC"/>
    <property type="match status" value="1"/>
</dbReference>
<dbReference type="Pfam" id="PF00288">
    <property type="entry name" value="GHMP_kinases_N"/>
    <property type="match status" value="1"/>
</dbReference>
<name>A0A4Q0I4W6_9FIRM</name>
<comment type="function">
    <text evidence="9">Catalyzes the phosphorylation of the position 2 hydroxy group of 4-diphosphocytidyl-2C-methyl-D-erythritol.</text>
</comment>
<dbReference type="SUPFAM" id="SSF54211">
    <property type="entry name" value="Ribosomal protein S5 domain 2-like"/>
    <property type="match status" value="1"/>
</dbReference>
<dbReference type="GO" id="GO:0016114">
    <property type="term" value="P:terpenoid biosynthetic process"/>
    <property type="evidence" value="ECO:0007669"/>
    <property type="project" value="UniProtKB-UniRule"/>
</dbReference>
<feature type="active site" evidence="9">
    <location>
        <position position="11"/>
    </location>
</feature>
<feature type="active site" evidence="9">
    <location>
        <position position="136"/>
    </location>
</feature>
<keyword evidence="4 9" id="KW-0808">Transferase</keyword>
<evidence type="ECO:0000256" key="6">
    <source>
        <dbReference type="ARBA" id="ARBA00022777"/>
    </source>
</evidence>
<dbReference type="InterPro" id="IPR014721">
    <property type="entry name" value="Ribsml_uS5_D2-typ_fold_subgr"/>
</dbReference>
<dbReference type="Proteomes" id="UP000289166">
    <property type="component" value="Unassembled WGS sequence"/>
</dbReference>
<dbReference type="InterPro" id="IPR036554">
    <property type="entry name" value="GHMP_kinase_C_sf"/>
</dbReference>
<dbReference type="InterPro" id="IPR013750">
    <property type="entry name" value="GHMP_kinase_C_dom"/>
</dbReference>
<evidence type="ECO:0000256" key="7">
    <source>
        <dbReference type="ARBA" id="ARBA00022840"/>
    </source>
</evidence>
<feature type="domain" description="GHMP kinase C-terminal" evidence="11">
    <location>
        <begin position="201"/>
        <end position="271"/>
    </location>
</feature>
<dbReference type="AlphaFoldDB" id="A0A4Q0I4W6"/>
<dbReference type="InterPro" id="IPR004424">
    <property type="entry name" value="IspE"/>
</dbReference>
<reference evidence="13" key="1">
    <citation type="submission" date="2018-11" db="EMBL/GenBank/DDBJ databases">
        <title>Genome sequencing of a novel mesophilic and cellulolytic organism within the genus Hungateiclostridium.</title>
        <authorList>
            <person name="Rettenmaier R."/>
            <person name="Liebl W."/>
            <person name="Zverlov V."/>
        </authorList>
    </citation>
    <scope>NUCLEOTIDE SEQUENCE [LARGE SCALE GENOMIC DNA]</scope>
    <source>
        <strain evidence="13">N2K1</strain>
    </source>
</reference>
<evidence type="ECO:0000256" key="4">
    <source>
        <dbReference type="ARBA" id="ARBA00022679"/>
    </source>
</evidence>
<gene>
    <name evidence="9" type="primary">ispE</name>
    <name evidence="12" type="ORF">EFD62_10755</name>
</gene>
<evidence type="ECO:0000259" key="11">
    <source>
        <dbReference type="Pfam" id="PF08544"/>
    </source>
</evidence>
<protein>
    <recommendedName>
        <fullName evidence="3 9">4-diphosphocytidyl-2-C-methyl-D-erythritol kinase</fullName>
        <shortName evidence="9">CMK</shortName>
        <ecNumber evidence="2 9">2.7.1.148</ecNumber>
    </recommendedName>
    <alternativeName>
        <fullName evidence="8 9">4-(cytidine-5'-diphospho)-2-C-methyl-D-erythritol kinase</fullName>
    </alternativeName>
</protein>
<dbReference type="UniPathway" id="UPA00056">
    <property type="reaction ID" value="UER00094"/>
</dbReference>
<dbReference type="Pfam" id="PF08544">
    <property type="entry name" value="GHMP_kinases_C"/>
    <property type="match status" value="1"/>
</dbReference>
<keyword evidence="5 9" id="KW-0547">Nucleotide-binding</keyword>
<evidence type="ECO:0000256" key="5">
    <source>
        <dbReference type="ARBA" id="ARBA00022741"/>
    </source>
</evidence>
<dbReference type="Gene3D" id="3.30.70.890">
    <property type="entry name" value="GHMP kinase, C-terminal domain"/>
    <property type="match status" value="1"/>
</dbReference>
<feature type="binding site" evidence="9">
    <location>
        <begin position="94"/>
        <end position="104"/>
    </location>
    <ligand>
        <name>ATP</name>
        <dbReference type="ChEBI" id="CHEBI:30616"/>
    </ligand>
</feature>
<dbReference type="PIRSF" id="PIRSF010376">
    <property type="entry name" value="IspE"/>
    <property type="match status" value="1"/>
</dbReference>
<accession>A0A4Q0I4W6</accession>
<dbReference type="GO" id="GO:0005524">
    <property type="term" value="F:ATP binding"/>
    <property type="evidence" value="ECO:0007669"/>
    <property type="project" value="UniProtKB-UniRule"/>
</dbReference>
<dbReference type="RefSeq" id="WP_128706093.1">
    <property type="nucleotide sequence ID" value="NZ_RLII01000013.1"/>
</dbReference>
<dbReference type="PANTHER" id="PTHR43527:SF2">
    <property type="entry name" value="4-DIPHOSPHOCYTIDYL-2-C-METHYL-D-ERYTHRITOL KINASE, CHLOROPLASTIC"/>
    <property type="match status" value="1"/>
</dbReference>
<comment type="similarity">
    <text evidence="1 9">Belongs to the GHMP kinase family. IspE subfamily.</text>
</comment>
<keyword evidence="9" id="KW-0414">Isoprene biosynthesis</keyword>
<dbReference type="InterPro" id="IPR020568">
    <property type="entry name" value="Ribosomal_Su5_D2-typ_SF"/>
</dbReference>
<evidence type="ECO:0000256" key="2">
    <source>
        <dbReference type="ARBA" id="ARBA00012052"/>
    </source>
</evidence>
<evidence type="ECO:0000256" key="9">
    <source>
        <dbReference type="HAMAP-Rule" id="MF_00061"/>
    </source>
</evidence>
<comment type="pathway">
    <text evidence="9">Isoprenoid biosynthesis; isopentenyl diphosphate biosynthesis via DXP pathway; isopentenyl diphosphate from 1-deoxy-D-xylulose 5-phosphate: step 3/6.</text>
</comment>
<dbReference type="GO" id="GO:0019288">
    <property type="term" value="P:isopentenyl diphosphate biosynthetic process, methylerythritol 4-phosphate pathway"/>
    <property type="evidence" value="ECO:0007669"/>
    <property type="project" value="UniProtKB-UniRule"/>
</dbReference>
<evidence type="ECO:0000256" key="1">
    <source>
        <dbReference type="ARBA" id="ARBA00009684"/>
    </source>
</evidence>
<feature type="domain" description="GHMP kinase N-terminal" evidence="10">
    <location>
        <begin position="66"/>
        <end position="144"/>
    </location>
</feature>
<evidence type="ECO:0000256" key="8">
    <source>
        <dbReference type="ARBA" id="ARBA00032554"/>
    </source>
</evidence>
<dbReference type="HAMAP" id="MF_00061">
    <property type="entry name" value="IspE"/>
    <property type="match status" value="1"/>
</dbReference>
<dbReference type="EMBL" id="RLII01000013">
    <property type="protein sequence ID" value="RXE58775.1"/>
    <property type="molecule type" value="Genomic_DNA"/>
</dbReference>
<keyword evidence="7 9" id="KW-0067">ATP-binding</keyword>
<evidence type="ECO:0000256" key="3">
    <source>
        <dbReference type="ARBA" id="ARBA00017473"/>
    </source>
</evidence>
<evidence type="ECO:0000259" key="10">
    <source>
        <dbReference type="Pfam" id="PF00288"/>
    </source>
</evidence>
<keyword evidence="6 9" id="KW-0418">Kinase</keyword>
<organism evidence="12 13">
    <name type="scientific">Acetivibrio mesophilus</name>
    <dbReference type="NCBI Taxonomy" id="2487273"/>
    <lineage>
        <taxon>Bacteria</taxon>
        <taxon>Bacillati</taxon>
        <taxon>Bacillota</taxon>
        <taxon>Clostridia</taxon>
        <taxon>Eubacteriales</taxon>
        <taxon>Oscillospiraceae</taxon>
        <taxon>Acetivibrio</taxon>
    </lineage>
</organism>
<dbReference type="OrthoDB" id="9809438at2"/>
<dbReference type="GO" id="GO:0050515">
    <property type="term" value="F:4-(cytidine 5'-diphospho)-2-C-methyl-D-erythritol kinase activity"/>
    <property type="evidence" value="ECO:0007669"/>
    <property type="project" value="UniProtKB-UniRule"/>
</dbReference>
<comment type="caution">
    <text evidence="12">The sequence shown here is derived from an EMBL/GenBank/DDBJ whole genome shotgun (WGS) entry which is preliminary data.</text>
</comment>
<keyword evidence="13" id="KW-1185">Reference proteome</keyword>